<dbReference type="PROSITE" id="PS51257">
    <property type="entry name" value="PROKAR_LIPOPROTEIN"/>
    <property type="match status" value="1"/>
</dbReference>
<accession>A0A8M1HDD0</accession>
<dbReference type="OrthoDB" id="8847835at2759"/>
<evidence type="ECO:0000313" key="4">
    <source>
        <dbReference type="RefSeq" id="XP_040926312.1"/>
    </source>
</evidence>
<feature type="region of interest" description="Disordered" evidence="1">
    <location>
        <begin position="128"/>
        <end position="157"/>
    </location>
</feature>
<keyword evidence="2" id="KW-1185">Reference proteome</keyword>
<protein>
    <submittedName>
        <fullName evidence="3 4">Uncharacterized protein LOC114853525 isoform X1</fullName>
    </submittedName>
</protein>
<sequence>MLQRFFSTHHWSLCGCYHNSQFNGSDLVIVLSSLSQEDKRIYKVLGRNSERRKSEKTEKRETREAGTCPMTVREVKILIPRRRTVRPRIQVFPRKSGSITEKASTTCVTSGNTMKIYVNLMPVLASAKEEEEEDDVNSCPTEKEPGNRSKNNPSVAKSVDLKTKNTHTALISSLATETKQLPPGLVLPPLTQPKPDHQENKIRFTPQPPIMLCEQPATICSNITTKGSDDGDGRLWIDNPLLSRSRSVEFCLPDISLSSLDALLQTVTQKLARKRRGTDMAPWGRVHSDQLLVAGNEHLKEHNDRCRTEGHHVAAIAPSMPGHSVKSHMNLPPLVPPPTLILTMTKKSC</sequence>
<dbReference type="RefSeq" id="XP_040926311.1">
    <property type="nucleotide sequence ID" value="XM_041070377.2"/>
</dbReference>
<dbReference type="AlphaFoldDB" id="A0A8M1HDD0"/>
<dbReference type="Proteomes" id="UP000515150">
    <property type="component" value="Chromosome 4"/>
</dbReference>
<organism evidence="2 4">
    <name type="scientific">Betta splendens</name>
    <name type="common">Siamese fighting fish</name>
    <dbReference type="NCBI Taxonomy" id="158456"/>
    <lineage>
        <taxon>Eukaryota</taxon>
        <taxon>Metazoa</taxon>
        <taxon>Chordata</taxon>
        <taxon>Craniata</taxon>
        <taxon>Vertebrata</taxon>
        <taxon>Euteleostomi</taxon>
        <taxon>Actinopterygii</taxon>
        <taxon>Neopterygii</taxon>
        <taxon>Teleostei</taxon>
        <taxon>Neoteleostei</taxon>
        <taxon>Acanthomorphata</taxon>
        <taxon>Anabantaria</taxon>
        <taxon>Anabantiformes</taxon>
        <taxon>Anabantoidei</taxon>
        <taxon>Osphronemidae</taxon>
        <taxon>Betta</taxon>
    </lineage>
</organism>
<dbReference type="GeneID" id="114853525"/>
<proteinExistence type="predicted"/>
<evidence type="ECO:0000313" key="2">
    <source>
        <dbReference type="Proteomes" id="UP000515150"/>
    </source>
</evidence>
<evidence type="ECO:0000256" key="1">
    <source>
        <dbReference type="SAM" id="MobiDB-lite"/>
    </source>
</evidence>
<reference evidence="3 4" key="1">
    <citation type="submission" date="2025-04" db="UniProtKB">
        <authorList>
            <consortium name="RefSeq"/>
        </authorList>
    </citation>
    <scope>IDENTIFICATION</scope>
</reference>
<gene>
    <name evidence="3 4" type="primary">LOC114853525</name>
</gene>
<dbReference type="RefSeq" id="XP_040926312.1">
    <property type="nucleotide sequence ID" value="XM_041070378.2"/>
</dbReference>
<name>A0A8M1HDD0_BETSP</name>
<evidence type="ECO:0000313" key="3">
    <source>
        <dbReference type="RefSeq" id="XP_040926311.1"/>
    </source>
</evidence>